<dbReference type="Pfam" id="PF12738">
    <property type="entry name" value="PTCB-BRCT"/>
    <property type="match status" value="1"/>
</dbReference>
<dbReference type="GO" id="GO:0005813">
    <property type="term" value="C:centrosome"/>
    <property type="evidence" value="ECO:0007669"/>
    <property type="project" value="UniProtKB-SubCell"/>
</dbReference>
<dbReference type="CDD" id="cd17751">
    <property type="entry name" value="BRCT_microcephalin_rpt3"/>
    <property type="match status" value="1"/>
</dbReference>
<keyword evidence="3" id="KW-0963">Cytoplasm</keyword>
<dbReference type="GeneTree" id="ENSGT00390000018842"/>
<dbReference type="InterPro" id="IPR001357">
    <property type="entry name" value="BRCT_dom"/>
</dbReference>
<evidence type="ECO:0000259" key="10">
    <source>
        <dbReference type="PROSITE" id="PS50172"/>
    </source>
</evidence>
<sequence>MQELTRRVGTSGENLPPLPARRGLGPAPSPLLVAQRTRTGGFPQSPPCARALLSLRQACASPPSVMAAPGSLGGPVLKDVVAYVEVWSANGTENYSKTFRNQLVDMGAKVSKTFNKQVTHVVFKDGYQSTWEKAQKRGVKLVSVLWVDKCRVAGVHIDESLFPAANTNQHLPSLLKKKRKCMQPKDFIPRTPENDKRLQRKFEKMAKELQQQKTTLGTNVPVLSFESNGSLVYSPTGKVYRGHHSAMKKRLQEMKEKRENLSPTSSQMIEQSDDNTVNLLHEASLNLSHDTLCSDNSLAGGLPVSADDLCGGSASGTQEGKLFEFITERGSDVCAASPVLQTGSVGPSAAPCPLDLLTPRRSTSSPPKAETPQQSRAAGGVVTPISKPSKPVAQGSSDGKKRLSPVSSATKGRPGGREQHMGSSAKRKKTPENSCPGLEERRKRRRSLRQRPAPRLRLWKAERGLRSVRRPAVKSLALEEFSYDDYFSPDNLKERVSEGLLGEQLPSRPPALHCQRSLSKTERTSLLDRADLSLIGRSPRLAVSTCSTAKPALSGADAGLGGGTSGGTSAADGTPGPCPRAEAQGGGDVRPAGGDAPQTRSQLIPQTGPQGDRSPLKGSREETEEWTDPQSTQKEGAPPETTESAAVHSEGKPSAAGGCAEDRPAGARGAPAHGSSGSVKSGPTRHSVVAGSRKGCQDLLRLQEESRKKGRGQEVLWSLEMGHWISEEPFELSNYFPAAPLCRQERLSSAGQYRGTLFADQPTMFISPASNPPRAKLGELVVLCGGRVTQVPRQASIFIGPSPGRKKETVKYLSETWILDSISQHKVCASENHLLP</sequence>
<dbReference type="Gene3D" id="3.40.50.10190">
    <property type="entry name" value="BRCT domain"/>
    <property type="match status" value="2"/>
</dbReference>
<evidence type="ECO:0000256" key="9">
    <source>
        <dbReference type="SAM" id="MobiDB-lite"/>
    </source>
</evidence>
<dbReference type="InterPro" id="IPR029504">
    <property type="entry name" value="Microcephalin_mammal"/>
</dbReference>
<protein>
    <recommendedName>
        <fullName evidence="2">Microcephalin</fullName>
    </recommendedName>
</protein>
<organism evidence="11 12">
    <name type="scientific">Bos mutus grunniens</name>
    <name type="common">Wild yak</name>
    <name type="synonym">Bos grunniens</name>
    <dbReference type="NCBI Taxonomy" id="30521"/>
    <lineage>
        <taxon>Eukaryota</taxon>
        <taxon>Metazoa</taxon>
        <taxon>Chordata</taxon>
        <taxon>Craniata</taxon>
        <taxon>Vertebrata</taxon>
        <taxon>Euteleostomi</taxon>
        <taxon>Mammalia</taxon>
        <taxon>Eutheria</taxon>
        <taxon>Laurasiatheria</taxon>
        <taxon>Artiodactyla</taxon>
        <taxon>Ruminantia</taxon>
        <taxon>Pecora</taxon>
        <taxon>Bovidae</taxon>
        <taxon>Bovinae</taxon>
        <taxon>Bos</taxon>
    </lineage>
</organism>
<dbReference type="PANTHER" id="PTHR14625:SF3">
    <property type="entry name" value="MICROCEPHALIN"/>
    <property type="match status" value="1"/>
</dbReference>
<comment type="subunit">
    <text evidence="8">Interacts with CDC27 and maybe other components of the APC/C complex. Interacts with histone variant H2AX under DNA damage conditions.</text>
</comment>
<evidence type="ECO:0000256" key="6">
    <source>
        <dbReference type="ARBA" id="ARBA00023212"/>
    </source>
</evidence>
<evidence type="ECO:0000256" key="4">
    <source>
        <dbReference type="ARBA" id="ARBA00022553"/>
    </source>
</evidence>
<comment type="subcellular location">
    <subcellularLocation>
        <location evidence="1">Cytoplasm</location>
        <location evidence="1">Cytoskeleton</location>
        <location evidence="1">Microtubule organizing center</location>
        <location evidence="1">Centrosome</location>
    </subcellularLocation>
</comment>
<evidence type="ECO:0000256" key="7">
    <source>
        <dbReference type="ARBA" id="ARBA00025455"/>
    </source>
</evidence>
<evidence type="ECO:0000256" key="5">
    <source>
        <dbReference type="ARBA" id="ARBA00022737"/>
    </source>
</evidence>
<feature type="domain" description="BRCT" evidence="10">
    <location>
        <begin position="72"/>
        <end position="164"/>
    </location>
</feature>
<feature type="compositionally biased region" description="Low complexity" evidence="9">
    <location>
        <begin position="666"/>
        <end position="678"/>
    </location>
</feature>
<dbReference type="GO" id="GO:0021987">
    <property type="term" value="P:cerebral cortex development"/>
    <property type="evidence" value="ECO:0007669"/>
    <property type="project" value="InterPro"/>
</dbReference>
<gene>
    <name evidence="11" type="primary">MCPH1</name>
</gene>
<keyword evidence="5" id="KW-0677">Repeat</keyword>
<feature type="compositionally biased region" description="Basic residues" evidence="9">
    <location>
        <begin position="442"/>
        <end position="453"/>
    </location>
</feature>
<dbReference type="Pfam" id="PF12258">
    <property type="entry name" value="Microcephalin"/>
    <property type="match status" value="1"/>
</dbReference>
<evidence type="ECO:0000256" key="2">
    <source>
        <dbReference type="ARBA" id="ARBA00017027"/>
    </source>
</evidence>
<evidence type="ECO:0000256" key="3">
    <source>
        <dbReference type="ARBA" id="ARBA00022490"/>
    </source>
</evidence>
<dbReference type="SUPFAM" id="SSF52113">
    <property type="entry name" value="BRCT domain"/>
    <property type="match status" value="2"/>
</dbReference>
<reference evidence="11" key="2">
    <citation type="submission" date="2025-08" db="UniProtKB">
        <authorList>
            <consortium name="Ensembl"/>
        </authorList>
    </citation>
    <scope>IDENTIFICATION</scope>
</reference>
<name>A0A8B9X0M4_BOSMU</name>
<accession>A0A8B9X0M4</accession>
<feature type="domain" description="BRCT" evidence="10">
    <location>
        <begin position="753"/>
        <end position="835"/>
    </location>
</feature>
<feature type="compositionally biased region" description="Polar residues" evidence="9">
    <location>
        <begin position="598"/>
        <end position="609"/>
    </location>
</feature>
<keyword evidence="6" id="KW-0206">Cytoskeleton</keyword>
<keyword evidence="4" id="KW-0597">Phosphoprotein</keyword>
<dbReference type="PROSITE" id="PS50172">
    <property type="entry name" value="BRCT"/>
    <property type="match status" value="2"/>
</dbReference>
<dbReference type="InterPro" id="IPR036420">
    <property type="entry name" value="BRCT_dom_sf"/>
</dbReference>
<evidence type="ECO:0000256" key="1">
    <source>
        <dbReference type="ARBA" id="ARBA00004300"/>
    </source>
</evidence>
<keyword evidence="12" id="KW-1185">Reference proteome</keyword>
<feature type="region of interest" description="Disordered" evidence="9">
    <location>
        <begin position="546"/>
        <end position="693"/>
    </location>
</feature>
<evidence type="ECO:0000256" key="8">
    <source>
        <dbReference type="ARBA" id="ARBA00026061"/>
    </source>
</evidence>
<comment type="function">
    <text evidence="7">Implicated in chromosome condensation and DNA damage induced cellular responses. May play a role in neurogenesis and regulation of the size of the cerebral cortex.</text>
</comment>
<dbReference type="Proteomes" id="UP000694520">
    <property type="component" value="Chromosome 28"/>
</dbReference>
<dbReference type="InterPro" id="IPR022047">
    <property type="entry name" value="Microcephalin-like"/>
</dbReference>
<dbReference type="AlphaFoldDB" id="A0A8B9X0M4"/>
<proteinExistence type="predicted"/>
<dbReference type="GO" id="GO:0000278">
    <property type="term" value="P:mitotic cell cycle"/>
    <property type="evidence" value="ECO:0007669"/>
    <property type="project" value="TreeGrafter"/>
</dbReference>
<dbReference type="Ensembl" id="ENSBGRT00000014434.1">
    <property type="protein sequence ID" value="ENSBGRP00000012514.1"/>
    <property type="gene ID" value="ENSBGRG00000007575.1"/>
</dbReference>
<dbReference type="SMART" id="SM00292">
    <property type="entry name" value="BRCT"/>
    <property type="match status" value="2"/>
</dbReference>
<dbReference type="FunFam" id="3.40.50.10190:FF:000055">
    <property type="entry name" value="Microcephalin"/>
    <property type="match status" value="1"/>
</dbReference>
<feature type="compositionally biased region" description="Polar residues" evidence="9">
    <location>
        <begin position="360"/>
        <end position="376"/>
    </location>
</feature>
<evidence type="ECO:0000313" key="11">
    <source>
        <dbReference type="Ensembl" id="ENSBGRP00000012514.1"/>
    </source>
</evidence>
<feature type="region of interest" description="Disordered" evidence="9">
    <location>
        <begin position="1"/>
        <end position="28"/>
    </location>
</feature>
<reference evidence="11" key="3">
    <citation type="submission" date="2025-09" db="UniProtKB">
        <authorList>
            <consortium name="Ensembl"/>
        </authorList>
    </citation>
    <scope>IDENTIFICATION</scope>
</reference>
<dbReference type="PANTHER" id="PTHR14625">
    <property type="entry name" value="MICROCEPHALIN"/>
    <property type="match status" value="1"/>
</dbReference>
<feature type="region of interest" description="Disordered" evidence="9">
    <location>
        <begin position="338"/>
        <end position="453"/>
    </location>
</feature>
<reference evidence="11" key="1">
    <citation type="submission" date="2019-05" db="EMBL/GenBank/DDBJ databases">
        <authorList>
            <person name="Zhang S."/>
            <person name="Liu J."/>
        </authorList>
    </citation>
    <scope>NUCLEOTIDE SEQUENCE [LARGE SCALE GENOMIC DNA]</scope>
</reference>
<dbReference type="CDD" id="cd17716">
    <property type="entry name" value="BRCT_microcephalin_rpt1"/>
    <property type="match status" value="1"/>
</dbReference>
<evidence type="ECO:0000313" key="12">
    <source>
        <dbReference type="Proteomes" id="UP000694520"/>
    </source>
</evidence>